<dbReference type="Pfam" id="PF00072">
    <property type="entry name" value="Response_reg"/>
    <property type="match status" value="1"/>
</dbReference>
<keyword evidence="3 8" id="KW-0597">Phosphoprotein</keyword>
<dbReference type="PROSITE" id="PS50110">
    <property type="entry name" value="RESPONSE_REGULATORY"/>
    <property type="match status" value="1"/>
</dbReference>
<feature type="modified residue" description="4-aspartylphosphate" evidence="8">
    <location>
        <position position="54"/>
    </location>
</feature>
<dbReference type="SMART" id="SM00448">
    <property type="entry name" value="REC"/>
    <property type="match status" value="1"/>
</dbReference>
<evidence type="ECO:0000256" key="3">
    <source>
        <dbReference type="ARBA" id="ARBA00022553"/>
    </source>
</evidence>
<feature type="domain" description="HTH araC/xylS-type" evidence="9">
    <location>
        <begin position="410"/>
        <end position="508"/>
    </location>
</feature>
<evidence type="ECO:0000256" key="6">
    <source>
        <dbReference type="ARBA" id="ARBA00023125"/>
    </source>
</evidence>
<dbReference type="InterPro" id="IPR018060">
    <property type="entry name" value="HTH_AraC"/>
</dbReference>
<evidence type="ECO:0000256" key="7">
    <source>
        <dbReference type="ARBA" id="ARBA00023163"/>
    </source>
</evidence>
<gene>
    <name evidence="11" type="ORF">KB449_23685</name>
</gene>
<dbReference type="SMART" id="SM00342">
    <property type="entry name" value="HTH_ARAC"/>
    <property type="match status" value="1"/>
</dbReference>
<accession>A0ABT6TMB5</accession>
<dbReference type="InterPro" id="IPR009057">
    <property type="entry name" value="Homeodomain-like_sf"/>
</dbReference>
<evidence type="ECO:0000313" key="12">
    <source>
        <dbReference type="Proteomes" id="UP001161691"/>
    </source>
</evidence>
<keyword evidence="7" id="KW-0804">Transcription</keyword>
<dbReference type="SUPFAM" id="SSF52172">
    <property type="entry name" value="CheY-like"/>
    <property type="match status" value="1"/>
</dbReference>
<feature type="domain" description="Response regulatory" evidence="10">
    <location>
        <begin position="2"/>
        <end position="119"/>
    </location>
</feature>
<dbReference type="PANTHER" id="PTHR42713">
    <property type="entry name" value="HISTIDINE KINASE-RELATED"/>
    <property type="match status" value="1"/>
</dbReference>
<protein>
    <submittedName>
        <fullName evidence="11">Response regulator</fullName>
    </submittedName>
</protein>
<keyword evidence="12" id="KW-1185">Reference proteome</keyword>
<evidence type="ECO:0000256" key="5">
    <source>
        <dbReference type="ARBA" id="ARBA00023015"/>
    </source>
</evidence>
<name>A0ABT6TMB5_9BACL</name>
<dbReference type="InterPro" id="IPR051552">
    <property type="entry name" value="HptR"/>
</dbReference>
<reference evidence="11" key="1">
    <citation type="submission" date="2023-04" db="EMBL/GenBank/DDBJ databases">
        <title>Comparative genomic analysis of Cohnella hashimotonis sp. nov., isolated from the International Space Station.</title>
        <authorList>
            <person name="Venkateswaran K."/>
            <person name="Simpson A."/>
        </authorList>
    </citation>
    <scope>NUCLEOTIDE SEQUENCE</scope>
    <source>
        <strain evidence="11">F6_2S_P_1</strain>
    </source>
</reference>
<dbReference type="RefSeq" id="WP_282910713.1">
    <property type="nucleotide sequence ID" value="NZ_JAGRPV010000001.1"/>
</dbReference>
<dbReference type="Proteomes" id="UP001161691">
    <property type="component" value="Unassembled WGS sequence"/>
</dbReference>
<evidence type="ECO:0000259" key="9">
    <source>
        <dbReference type="PROSITE" id="PS01124"/>
    </source>
</evidence>
<keyword evidence="6" id="KW-0238">DNA-binding</keyword>
<comment type="caution">
    <text evidence="11">The sequence shown here is derived from an EMBL/GenBank/DDBJ whole genome shotgun (WGS) entry which is preliminary data.</text>
</comment>
<organism evidence="11 12">
    <name type="scientific">Cohnella hashimotonis</name>
    <dbReference type="NCBI Taxonomy" id="2826895"/>
    <lineage>
        <taxon>Bacteria</taxon>
        <taxon>Bacillati</taxon>
        <taxon>Bacillota</taxon>
        <taxon>Bacilli</taxon>
        <taxon>Bacillales</taxon>
        <taxon>Paenibacillaceae</taxon>
        <taxon>Cohnella</taxon>
    </lineage>
</organism>
<comment type="subcellular location">
    <subcellularLocation>
        <location evidence="1">Cytoplasm</location>
    </subcellularLocation>
</comment>
<evidence type="ECO:0000256" key="2">
    <source>
        <dbReference type="ARBA" id="ARBA00022490"/>
    </source>
</evidence>
<dbReference type="CDD" id="cd17536">
    <property type="entry name" value="REC_YesN-like"/>
    <property type="match status" value="1"/>
</dbReference>
<evidence type="ECO:0000259" key="10">
    <source>
        <dbReference type="PROSITE" id="PS50110"/>
    </source>
</evidence>
<dbReference type="PROSITE" id="PS01124">
    <property type="entry name" value="HTH_ARAC_FAMILY_2"/>
    <property type="match status" value="1"/>
</dbReference>
<dbReference type="SUPFAM" id="SSF46689">
    <property type="entry name" value="Homeodomain-like"/>
    <property type="match status" value="1"/>
</dbReference>
<sequence length="517" mass="57799">MKMLVVDDEREIRDYIAGMPEWADIRCSVAAVAANGAEALALARDIRPDILLTDIRMPVMDGIALAEAIRKEQPELPIVFLSAYNEFEYARQAIRLGAVDFITKPFVAADLVWAVKQVQQQLMTEWKHQEAFFVLFGGPADRDEEKLAWLRDRNQPDEPFILLYGELDTVAGAAGERSPFRERAVLAAVMPALERSPVPYWTQGTNAGLYVLLRGSGIDPASLQEEALALAKQMVELGGAASELSLSVGIGRAEPSLLRLPDALRQIAECMEYRMLIGKRSVIAYDAIRSIRSEKDRQLLLSTNRLEELLRIGDRDGIADALREAYRTMLTVGAGKPDIQHFCINLVEKAEYVMEEFGLSIDPKDKLRIREKLLSSVILTDMMRDIEQLLQGCAARIGTLVEQAPKRLVAETKAIIGQAYEDELTLRMVAERLSVNYSYLSRVIKKETGKNFSDLLWLTRIEAAKARLLSEDLKAYEVAYAVGFKNYAHFSLLFKKVVGMSPSAYKLHASAQRDGGK</sequence>
<keyword evidence="5" id="KW-0805">Transcription regulation</keyword>
<evidence type="ECO:0000256" key="8">
    <source>
        <dbReference type="PROSITE-ProRule" id="PRU00169"/>
    </source>
</evidence>
<keyword evidence="2" id="KW-0963">Cytoplasm</keyword>
<dbReference type="InterPro" id="IPR001789">
    <property type="entry name" value="Sig_transdc_resp-reg_receiver"/>
</dbReference>
<proteinExistence type="predicted"/>
<dbReference type="PANTHER" id="PTHR42713:SF3">
    <property type="entry name" value="TRANSCRIPTIONAL REGULATORY PROTEIN HPTR"/>
    <property type="match status" value="1"/>
</dbReference>
<dbReference type="Gene3D" id="3.40.50.2300">
    <property type="match status" value="1"/>
</dbReference>
<dbReference type="EMBL" id="JAGRPV010000001">
    <property type="protein sequence ID" value="MDI4647974.1"/>
    <property type="molecule type" value="Genomic_DNA"/>
</dbReference>
<evidence type="ECO:0000256" key="1">
    <source>
        <dbReference type="ARBA" id="ARBA00004496"/>
    </source>
</evidence>
<dbReference type="Pfam" id="PF12833">
    <property type="entry name" value="HTH_18"/>
    <property type="match status" value="1"/>
</dbReference>
<dbReference type="InterPro" id="IPR011006">
    <property type="entry name" value="CheY-like_superfamily"/>
</dbReference>
<evidence type="ECO:0000313" key="11">
    <source>
        <dbReference type="EMBL" id="MDI4647974.1"/>
    </source>
</evidence>
<keyword evidence="4" id="KW-0902">Two-component regulatory system</keyword>
<evidence type="ECO:0000256" key="4">
    <source>
        <dbReference type="ARBA" id="ARBA00023012"/>
    </source>
</evidence>
<dbReference type="Gene3D" id="1.10.10.60">
    <property type="entry name" value="Homeodomain-like"/>
    <property type="match status" value="2"/>
</dbReference>